<dbReference type="InterPro" id="IPR052479">
    <property type="entry name" value="GPI-anchor_Adhesion_Reg"/>
</dbReference>
<proteinExistence type="predicted"/>
<dbReference type="EMBL" id="KB469296">
    <property type="protein sequence ID" value="EPQ60277.1"/>
    <property type="molecule type" value="Genomic_DNA"/>
</dbReference>
<feature type="region of interest" description="Disordered" evidence="2">
    <location>
        <begin position="136"/>
        <end position="155"/>
    </location>
</feature>
<dbReference type="Pfam" id="PF10342">
    <property type="entry name" value="Kre9_KNH"/>
    <property type="match status" value="1"/>
</dbReference>
<dbReference type="PANTHER" id="PTHR35185:SF1">
    <property type="entry name" value="UPF0619 GPI-ANCHORED MEMBRANE PROTEIN C1322.10"/>
    <property type="match status" value="1"/>
</dbReference>
<keyword evidence="1 3" id="KW-0732">Signal</keyword>
<dbReference type="AlphaFoldDB" id="S7QLK9"/>
<dbReference type="GeneID" id="19298952"/>
<keyword evidence="6" id="KW-1185">Reference proteome</keyword>
<dbReference type="PANTHER" id="PTHR35185">
    <property type="entry name" value="SERINE/THREONINE-RICH PROTEIN ADG2-RELATED"/>
    <property type="match status" value="1"/>
</dbReference>
<protein>
    <recommendedName>
        <fullName evidence="4">Yeast cell wall synthesis Kre9/Knh1-like N-terminal domain-containing protein</fullName>
    </recommendedName>
</protein>
<dbReference type="eggNOG" id="ENOG502SQE3">
    <property type="taxonomic scope" value="Eukaryota"/>
</dbReference>
<organism evidence="5 6">
    <name type="scientific">Gloeophyllum trabeum (strain ATCC 11539 / FP-39264 / Madison 617)</name>
    <name type="common">Brown rot fungus</name>
    <dbReference type="NCBI Taxonomy" id="670483"/>
    <lineage>
        <taxon>Eukaryota</taxon>
        <taxon>Fungi</taxon>
        <taxon>Dikarya</taxon>
        <taxon>Basidiomycota</taxon>
        <taxon>Agaricomycotina</taxon>
        <taxon>Agaricomycetes</taxon>
        <taxon>Gloeophyllales</taxon>
        <taxon>Gloeophyllaceae</taxon>
        <taxon>Gloeophyllum</taxon>
    </lineage>
</organism>
<name>S7QLK9_GLOTA</name>
<dbReference type="Proteomes" id="UP000030669">
    <property type="component" value="Unassembled WGS sequence"/>
</dbReference>
<dbReference type="InterPro" id="IPR018466">
    <property type="entry name" value="Kre9/Knh1-like_N"/>
</dbReference>
<dbReference type="RefSeq" id="XP_007860727.1">
    <property type="nucleotide sequence ID" value="XM_007862536.1"/>
</dbReference>
<evidence type="ECO:0000313" key="6">
    <source>
        <dbReference type="Proteomes" id="UP000030669"/>
    </source>
</evidence>
<evidence type="ECO:0000256" key="3">
    <source>
        <dbReference type="SAM" id="SignalP"/>
    </source>
</evidence>
<evidence type="ECO:0000313" key="5">
    <source>
        <dbReference type="EMBL" id="EPQ60277.1"/>
    </source>
</evidence>
<dbReference type="KEGG" id="gtr:GLOTRDRAFT_108878"/>
<feature type="chain" id="PRO_5004544151" description="Yeast cell wall synthesis Kre9/Knh1-like N-terminal domain-containing protein" evidence="3">
    <location>
        <begin position="19"/>
        <end position="198"/>
    </location>
</feature>
<evidence type="ECO:0000259" key="4">
    <source>
        <dbReference type="Pfam" id="PF10342"/>
    </source>
</evidence>
<feature type="domain" description="Yeast cell wall synthesis Kre9/Knh1-like N-terminal" evidence="4">
    <location>
        <begin position="30"/>
        <end position="107"/>
    </location>
</feature>
<sequence length="198" mass="19029">MFAKLSVAAAAVLPLVSALTLQTPSGLTSAGPATISWTAESTDPPFSLELVNQVFHNSFAIANNVQPGQGSLSLTLPIVPAGDGYSLEAVNVTNINQVYASSGDFSIAPASSTTSSASSTSSGALSMSSGSLASTTGSGITSAPSSSATSPSGSSTSSAATTSVSSFSGAVGQLNLGSAASYAAMLLAGVAGVAVVAL</sequence>
<dbReference type="OrthoDB" id="5420143at2759"/>
<dbReference type="OMA" id="TPTNWQS"/>
<evidence type="ECO:0000256" key="2">
    <source>
        <dbReference type="SAM" id="MobiDB-lite"/>
    </source>
</evidence>
<accession>S7QLK9</accession>
<evidence type="ECO:0000256" key="1">
    <source>
        <dbReference type="ARBA" id="ARBA00022729"/>
    </source>
</evidence>
<gene>
    <name evidence="5" type="ORF">GLOTRDRAFT_108878</name>
</gene>
<dbReference type="HOGENOM" id="CLU_107694_0_0_1"/>
<reference evidence="5 6" key="1">
    <citation type="journal article" date="2012" name="Science">
        <title>The Paleozoic origin of enzymatic lignin decomposition reconstructed from 31 fungal genomes.</title>
        <authorList>
            <person name="Floudas D."/>
            <person name="Binder M."/>
            <person name="Riley R."/>
            <person name="Barry K."/>
            <person name="Blanchette R.A."/>
            <person name="Henrissat B."/>
            <person name="Martinez A.T."/>
            <person name="Otillar R."/>
            <person name="Spatafora J.W."/>
            <person name="Yadav J.S."/>
            <person name="Aerts A."/>
            <person name="Benoit I."/>
            <person name="Boyd A."/>
            <person name="Carlson A."/>
            <person name="Copeland A."/>
            <person name="Coutinho P.M."/>
            <person name="de Vries R.P."/>
            <person name="Ferreira P."/>
            <person name="Findley K."/>
            <person name="Foster B."/>
            <person name="Gaskell J."/>
            <person name="Glotzer D."/>
            <person name="Gorecki P."/>
            <person name="Heitman J."/>
            <person name="Hesse C."/>
            <person name="Hori C."/>
            <person name="Igarashi K."/>
            <person name="Jurgens J.A."/>
            <person name="Kallen N."/>
            <person name="Kersten P."/>
            <person name="Kohler A."/>
            <person name="Kuees U."/>
            <person name="Kumar T.K.A."/>
            <person name="Kuo A."/>
            <person name="LaButti K."/>
            <person name="Larrondo L.F."/>
            <person name="Lindquist E."/>
            <person name="Ling A."/>
            <person name="Lombard V."/>
            <person name="Lucas S."/>
            <person name="Lundell T."/>
            <person name="Martin R."/>
            <person name="McLaughlin D.J."/>
            <person name="Morgenstern I."/>
            <person name="Morin E."/>
            <person name="Murat C."/>
            <person name="Nagy L.G."/>
            <person name="Nolan M."/>
            <person name="Ohm R.A."/>
            <person name="Patyshakuliyeva A."/>
            <person name="Rokas A."/>
            <person name="Ruiz-Duenas F.J."/>
            <person name="Sabat G."/>
            <person name="Salamov A."/>
            <person name="Samejima M."/>
            <person name="Schmutz J."/>
            <person name="Slot J.C."/>
            <person name="St John F."/>
            <person name="Stenlid J."/>
            <person name="Sun H."/>
            <person name="Sun S."/>
            <person name="Syed K."/>
            <person name="Tsang A."/>
            <person name="Wiebenga A."/>
            <person name="Young D."/>
            <person name="Pisabarro A."/>
            <person name="Eastwood D.C."/>
            <person name="Martin F."/>
            <person name="Cullen D."/>
            <person name="Grigoriev I.V."/>
            <person name="Hibbett D.S."/>
        </authorList>
    </citation>
    <scope>NUCLEOTIDE SEQUENCE [LARGE SCALE GENOMIC DNA]</scope>
    <source>
        <strain evidence="5 6">ATCC 11539</strain>
    </source>
</reference>
<feature type="signal peptide" evidence="3">
    <location>
        <begin position="1"/>
        <end position="18"/>
    </location>
</feature>